<gene>
    <name evidence="4" type="ORF">CCMP2556_LOCUS19131</name>
</gene>
<sequence length="1099" mass="122101">MRKQQGIWGHVGHLHSSNPDLARWINRPKKPTVVDYANAAWFLEGSWISRAFLREPPPSKLTGEDLHLSYMVRKVLGLETRVVGWRRDKHPFSRYRLQMTDKTTLTPPMFSLRSFLLRAEMSRGPAVRHEPIQCLAYVDTPLQARHLLKLRREGVELCSSCSRDLKVALLLSGLQDDIEVQEIEEVGRILCHESFGPCFVPYEVCGEVCQNMGFAKVTSLNMRVGPSGTRPFLAADLLEAAGSVLLALHVRLLVLPAEESWMSRTVLLAAQLYQDDEGDARTPALEIATLPSEGQSCDIADLPKCQRRPDPVLKELQEGSIVTDVLGTVGSDWASKPRLATTTLAKVPWWKAIAVLEGMVTLQMRINEFHCNVVLKASPWRQQGAHLMSMANAQLEQDQVTLTSGIAKGEAPWPVAVRRLHEMNNHHIRCDVTGFSALLTACDKQRWTKAFEFLHHMALQKLLPDVVTITAGIVAAGNLMSWPLSLKLCQMRPKEVLLNAFVLTSVLKACDPPGQWGLALLHLQHAFAQRAPPTSACNAAAGLLSRVGLWHWVLTVALTRPDNLSWPIAVNACSAANLWQTALQLAFQSHNHMAASTACERVRKWQLALALLGKRPIKGSSPEALASQAWALSKDPAAARPSKAGLAQVNQQARELAILATQKLDHFEARELASLLWSLVSIAYVDRALLDGASTRLLEDRLHQLSVRELASLAMALASSSFDHSTGELCLVAFQALQREIAARAGQISLPADSMMLQDLADRLLDILWACKFAGYLSTNMLSACRRLLDKIACALGQLQGQQLQWATLAASHQEGCDENPGNPQIVVDFGDRSVVHKPPSFWQVDDGKDEPEDDALRLSQFTQALNPPRQWPLMEDTQHGRGFLHRLDIPTSGLVLLAKNHNALYDLRLQLAIGDLQREYCVLAHGRWPGEARKDLRSRVHWFGTGRQAGSIIAPAGRVALSKAKLLANGHQLAGQAVSLLAIQIVTGRQHQIRLQMAHVGHPAVTDKRYFSSVNCMLDMRWCRRNFLHRYRLAFFGARAREVEVIQPLPSDLQSSLLRISAAASSIDTFRFWSSGSRPKRWERLHPLEPLKSTNESD</sequence>
<dbReference type="EMBL" id="CAXAMN010011057">
    <property type="protein sequence ID" value="CAK9033563.1"/>
    <property type="molecule type" value="Genomic_DNA"/>
</dbReference>
<name>A0ABP0L3P9_9DINO</name>
<dbReference type="Gene3D" id="3.30.2350.10">
    <property type="entry name" value="Pseudouridine synthase"/>
    <property type="match status" value="1"/>
</dbReference>
<dbReference type="CDD" id="cd02869">
    <property type="entry name" value="PseudoU_synth_RluA_like"/>
    <property type="match status" value="1"/>
</dbReference>
<dbReference type="InterPro" id="IPR020103">
    <property type="entry name" value="PsdUridine_synth_cat_dom_sf"/>
</dbReference>
<keyword evidence="2" id="KW-0413">Isomerase</keyword>
<dbReference type="Pfam" id="PF00849">
    <property type="entry name" value="PseudoU_synth_2"/>
    <property type="match status" value="1"/>
</dbReference>
<proteinExistence type="inferred from homology"/>
<organism evidence="4 5">
    <name type="scientific">Durusdinium trenchii</name>
    <dbReference type="NCBI Taxonomy" id="1381693"/>
    <lineage>
        <taxon>Eukaryota</taxon>
        <taxon>Sar</taxon>
        <taxon>Alveolata</taxon>
        <taxon>Dinophyceae</taxon>
        <taxon>Suessiales</taxon>
        <taxon>Symbiodiniaceae</taxon>
        <taxon>Durusdinium</taxon>
    </lineage>
</organism>
<accession>A0ABP0L3P9</accession>
<dbReference type="SUPFAM" id="SSF55120">
    <property type="entry name" value="Pseudouridine synthase"/>
    <property type="match status" value="1"/>
</dbReference>
<evidence type="ECO:0000313" key="5">
    <source>
        <dbReference type="Proteomes" id="UP001642484"/>
    </source>
</evidence>
<dbReference type="InterPro" id="IPR006145">
    <property type="entry name" value="PsdUridine_synth_RsuA/RluA"/>
</dbReference>
<dbReference type="InterPro" id="IPR011990">
    <property type="entry name" value="TPR-like_helical_dom_sf"/>
</dbReference>
<comment type="caution">
    <text evidence="4">The sequence shown here is derived from an EMBL/GenBank/DDBJ whole genome shotgun (WGS) entry which is preliminary data.</text>
</comment>
<evidence type="ECO:0000313" key="4">
    <source>
        <dbReference type="EMBL" id="CAK9033563.1"/>
    </source>
</evidence>
<evidence type="ECO:0000256" key="1">
    <source>
        <dbReference type="ARBA" id="ARBA00010876"/>
    </source>
</evidence>
<dbReference type="PANTHER" id="PTHR21600">
    <property type="entry name" value="MITOCHONDRIAL RNA PSEUDOURIDINE SYNTHASE"/>
    <property type="match status" value="1"/>
</dbReference>
<dbReference type="Proteomes" id="UP001642484">
    <property type="component" value="Unassembled WGS sequence"/>
</dbReference>
<protein>
    <recommendedName>
        <fullName evidence="3">Pseudouridine synthase RsuA/RluA-like domain-containing protein</fullName>
    </recommendedName>
</protein>
<keyword evidence="5" id="KW-1185">Reference proteome</keyword>
<dbReference type="InterPro" id="IPR050188">
    <property type="entry name" value="RluA_PseudoU_synthase"/>
</dbReference>
<dbReference type="Gene3D" id="1.25.40.10">
    <property type="entry name" value="Tetratricopeptide repeat domain"/>
    <property type="match status" value="1"/>
</dbReference>
<comment type="similarity">
    <text evidence="1">Belongs to the pseudouridine synthase RluA family.</text>
</comment>
<dbReference type="PANTHER" id="PTHR21600:SF44">
    <property type="entry name" value="RIBOSOMAL LARGE SUBUNIT PSEUDOURIDINE SYNTHASE D"/>
    <property type="match status" value="1"/>
</dbReference>
<evidence type="ECO:0000259" key="3">
    <source>
        <dbReference type="Pfam" id="PF00849"/>
    </source>
</evidence>
<evidence type="ECO:0000256" key="2">
    <source>
        <dbReference type="ARBA" id="ARBA00023235"/>
    </source>
</evidence>
<feature type="domain" description="Pseudouridine synthase RsuA/RluA-like" evidence="3">
    <location>
        <begin position="883"/>
        <end position="1000"/>
    </location>
</feature>
<dbReference type="PROSITE" id="PS01129">
    <property type="entry name" value="PSI_RLU"/>
    <property type="match status" value="1"/>
</dbReference>
<dbReference type="InterPro" id="IPR006224">
    <property type="entry name" value="PsdUridine_synth_RluA-like_CS"/>
</dbReference>
<reference evidence="4 5" key="1">
    <citation type="submission" date="2024-02" db="EMBL/GenBank/DDBJ databases">
        <authorList>
            <person name="Chen Y."/>
            <person name="Shah S."/>
            <person name="Dougan E. K."/>
            <person name="Thang M."/>
            <person name="Chan C."/>
        </authorList>
    </citation>
    <scope>NUCLEOTIDE SEQUENCE [LARGE SCALE GENOMIC DNA]</scope>
</reference>